<reference evidence="1" key="1">
    <citation type="submission" date="2013-12" db="EMBL/GenBank/DDBJ databases">
        <title>The Genome Sequence of Aphanomyces astaci APO3.</title>
        <authorList>
            <consortium name="The Broad Institute Genomics Platform"/>
            <person name="Russ C."/>
            <person name="Tyler B."/>
            <person name="van West P."/>
            <person name="Dieguez-Uribeondo J."/>
            <person name="Young S.K."/>
            <person name="Zeng Q."/>
            <person name="Gargeya S."/>
            <person name="Fitzgerald M."/>
            <person name="Abouelleil A."/>
            <person name="Alvarado L."/>
            <person name="Chapman S.B."/>
            <person name="Gainer-Dewar J."/>
            <person name="Goldberg J."/>
            <person name="Griggs A."/>
            <person name="Gujja S."/>
            <person name="Hansen M."/>
            <person name="Howarth C."/>
            <person name="Imamovic A."/>
            <person name="Ireland A."/>
            <person name="Larimer J."/>
            <person name="McCowan C."/>
            <person name="Murphy C."/>
            <person name="Pearson M."/>
            <person name="Poon T.W."/>
            <person name="Priest M."/>
            <person name="Roberts A."/>
            <person name="Saif S."/>
            <person name="Shea T."/>
            <person name="Sykes S."/>
            <person name="Wortman J."/>
            <person name="Nusbaum C."/>
            <person name="Birren B."/>
        </authorList>
    </citation>
    <scope>NUCLEOTIDE SEQUENCE [LARGE SCALE GENOMIC DNA]</scope>
    <source>
        <strain evidence="1">APO3</strain>
    </source>
</reference>
<proteinExistence type="predicted"/>
<dbReference type="OrthoDB" id="167258at2759"/>
<protein>
    <submittedName>
        <fullName evidence="1">Uncharacterized protein</fullName>
    </submittedName>
</protein>
<accession>W4HDA1</accession>
<gene>
    <name evidence="1" type="ORF">H257_00625</name>
</gene>
<dbReference type="VEuPathDB" id="FungiDB:H257_00625"/>
<organism evidence="1">
    <name type="scientific">Aphanomyces astaci</name>
    <name type="common">Crayfish plague agent</name>
    <dbReference type="NCBI Taxonomy" id="112090"/>
    <lineage>
        <taxon>Eukaryota</taxon>
        <taxon>Sar</taxon>
        <taxon>Stramenopiles</taxon>
        <taxon>Oomycota</taxon>
        <taxon>Saprolegniomycetes</taxon>
        <taxon>Saprolegniales</taxon>
        <taxon>Verrucalvaceae</taxon>
        <taxon>Aphanomyces</taxon>
    </lineage>
</organism>
<name>W4HDA1_APHAT</name>
<dbReference type="EMBL" id="KI913114">
    <property type="protein sequence ID" value="ETV89289.1"/>
    <property type="molecule type" value="Genomic_DNA"/>
</dbReference>
<sequence length="441" mass="49262">MECPHSWLRITSCLDPRSLVSWIGTCRSHRTWFLTQGKRWRELQAGVAMSRYIHRHVHIQVQVHAQEMQSHSIPRSDDPRVPPRVETVWIEHGAIPSESMSLPPVVTSVLHHPRRDVVTLQVDCRPMAPPPMLVHTVHGPKCLYSVIRVLVTPSSTSDAPRELRRYVYHKHNGDLSVVSVADKRKWSVHGCVVHSYDDGTQRPVFPSRRSPFRYDVLSIDGSCQMELHVPAHLDAMVDCYHIQHVGVLLSKSELFPLPPPRALTDLSPALHIHLTFFDLTHANLLCRLHAIGSIVEEAVPLPSQPTRNPRTAAETLQVFTATVDAASMKHPPPSDLRMTLTRPGIMCLNVSSGRQRAFRSVALHGGTSTSSSSLSVAWVPGVLEYALSPQTLTRRNLKGSITLSFDPTSGAPVSVRLMLQYLEPGRRQQYAVAWRSSTGLP</sequence>
<dbReference type="RefSeq" id="XP_009821689.1">
    <property type="nucleotide sequence ID" value="XM_009823387.1"/>
</dbReference>
<dbReference type="GeneID" id="20802621"/>
<dbReference type="AlphaFoldDB" id="W4HDA1"/>
<evidence type="ECO:0000313" key="1">
    <source>
        <dbReference type="EMBL" id="ETV89289.1"/>
    </source>
</evidence>